<accession>A0A1M6QC91</accession>
<feature type="transmembrane region" description="Helical" evidence="1">
    <location>
        <begin position="93"/>
        <end position="113"/>
    </location>
</feature>
<keyword evidence="1" id="KW-0472">Membrane</keyword>
<evidence type="ECO:0000313" key="2">
    <source>
        <dbReference type="EMBL" id="SHK17786.1"/>
    </source>
</evidence>
<sequence length="494" mass="54075">MAIASVYLGQDHNYDQRNYHLYDGYSYYHGRFDLDYLVADIHTFLNPSLHALQYLLISSFRPAITGAILGIVHSLNLIAAAVLVLYFLDGPRWAKYMMAVLASAAAASGPMFLSEIGTTFSDIWTAPAVVLAAGLIAMSPSSQNSKYLLAIAGVLLGVAAAVKLTNGSFALAGAVCVIFLKIRTDISWTAFVCFVVGGLIGFGLVGGEWAFRLWTNFSNPVFPFFNGLFRSPDFYFHNIKDERFGASGIVDLLAAPWQAAVGTLETAEIKFRDARMLLLVALAVCVAFHHQRHARPSNYLAVFGVFYVSSYLLWYVFFGIQRYMLPLEILAGPICVLLINRLCQPRQAVMLAAALTIGLASWTRTGTWGRVEWAAAWQSPQLSDGIDGTRLFVFLDPPPIPVASAVLALPASASYIRLGGHVPLVRGTTFHRRATTIVDRLRNAKAKALIVDRPIPAIALSQLQQMGLALTQACTRIVIQHLSLQACDLKWNAD</sequence>
<protein>
    <recommendedName>
        <fullName evidence="4">Dolichyl-phosphate-mannose-protein mannosyltransferase</fullName>
    </recommendedName>
</protein>
<feature type="transmembrane region" description="Helical" evidence="1">
    <location>
        <begin position="120"/>
        <end position="141"/>
    </location>
</feature>
<feature type="transmembrane region" description="Helical" evidence="1">
    <location>
        <begin position="187"/>
        <end position="211"/>
    </location>
</feature>
<evidence type="ECO:0008006" key="4">
    <source>
        <dbReference type="Google" id="ProtNLM"/>
    </source>
</evidence>
<gene>
    <name evidence="2" type="ORF">SAMN02745194_04357</name>
</gene>
<keyword evidence="1" id="KW-1133">Transmembrane helix</keyword>
<keyword evidence="1" id="KW-0812">Transmembrane</keyword>
<feature type="transmembrane region" description="Helical" evidence="1">
    <location>
        <begin position="63"/>
        <end position="87"/>
    </location>
</feature>
<dbReference type="Proteomes" id="UP000184387">
    <property type="component" value="Unassembled WGS sequence"/>
</dbReference>
<name>A0A1M6QC91_9PROT</name>
<reference evidence="2 3" key="1">
    <citation type="submission" date="2016-11" db="EMBL/GenBank/DDBJ databases">
        <authorList>
            <person name="Jaros S."/>
            <person name="Januszkiewicz K."/>
            <person name="Wedrychowicz H."/>
        </authorList>
    </citation>
    <scope>NUCLEOTIDE SEQUENCE [LARGE SCALE GENOMIC DNA]</scope>
    <source>
        <strain evidence="2 3">DSM 14916</strain>
    </source>
</reference>
<evidence type="ECO:0000313" key="3">
    <source>
        <dbReference type="Proteomes" id="UP000184387"/>
    </source>
</evidence>
<proteinExistence type="predicted"/>
<feature type="transmembrane region" description="Helical" evidence="1">
    <location>
        <begin position="297"/>
        <end position="317"/>
    </location>
</feature>
<feature type="transmembrane region" description="Helical" evidence="1">
    <location>
        <begin position="147"/>
        <end position="180"/>
    </location>
</feature>
<dbReference type="AlphaFoldDB" id="A0A1M6QC91"/>
<organism evidence="2 3">
    <name type="scientific">Muricoccus roseus</name>
    <dbReference type="NCBI Taxonomy" id="198092"/>
    <lineage>
        <taxon>Bacteria</taxon>
        <taxon>Pseudomonadati</taxon>
        <taxon>Pseudomonadota</taxon>
        <taxon>Alphaproteobacteria</taxon>
        <taxon>Acetobacterales</taxon>
        <taxon>Roseomonadaceae</taxon>
        <taxon>Muricoccus</taxon>
    </lineage>
</organism>
<keyword evidence="3" id="KW-1185">Reference proteome</keyword>
<dbReference type="EMBL" id="FQZF01000035">
    <property type="protein sequence ID" value="SHK17786.1"/>
    <property type="molecule type" value="Genomic_DNA"/>
</dbReference>
<evidence type="ECO:0000256" key="1">
    <source>
        <dbReference type="SAM" id="Phobius"/>
    </source>
</evidence>
<dbReference type="STRING" id="198092.SAMN02745194_04357"/>